<dbReference type="AlphaFoldDB" id="A0AAW1R161"/>
<comment type="subcellular location">
    <subcellularLocation>
        <location evidence="10 11">Cytoplasm</location>
    </subcellularLocation>
    <subcellularLocation>
        <location evidence="10 11">Cytoplasmic vesicle</location>
        <location evidence="10 11">COPI-coated vesicle membrane</location>
        <topology evidence="10 11">Peripheral membrane protein</topology>
        <orientation evidence="10 11">Cytoplasmic side</orientation>
    </subcellularLocation>
    <subcellularLocation>
        <location evidence="10 11">Golgi apparatus membrane</location>
        <topology evidence="10 11">Peripheral membrane protein</topology>
        <orientation evidence="10 11">Cytoplasmic side</orientation>
    </subcellularLocation>
</comment>
<evidence type="ECO:0000313" key="15">
    <source>
        <dbReference type="Proteomes" id="UP001445335"/>
    </source>
</evidence>
<dbReference type="PANTHER" id="PTHR10121">
    <property type="entry name" value="COATOMER SUBUNIT DELTA"/>
    <property type="match status" value="1"/>
</dbReference>
<feature type="region of interest" description="Disordered" evidence="12">
    <location>
        <begin position="172"/>
        <end position="197"/>
    </location>
</feature>
<dbReference type="PANTHER" id="PTHR10121:SF0">
    <property type="entry name" value="COATOMER SUBUNIT DELTA"/>
    <property type="match status" value="1"/>
</dbReference>
<evidence type="ECO:0000256" key="5">
    <source>
        <dbReference type="ARBA" id="ARBA00022892"/>
    </source>
</evidence>
<dbReference type="GO" id="GO:0006890">
    <property type="term" value="P:retrograde vesicle-mediated transport, Golgi to endoplasmic reticulum"/>
    <property type="evidence" value="ECO:0007669"/>
    <property type="project" value="UniProtKB-UniRule"/>
</dbReference>
<dbReference type="InterPro" id="IPR036168">
    <property type="entry name" value="AP2_Mu_C_sf"/>
</dbReference>
<evidence type="ECO:0000256" key="6">
    <source>
        <dbReference type="ARBA" id="ARBA00022927"/>
    </source>
</evidence>
<feature type="region of interest" description="Disordered" evidence="12">
    <location>
        <begin position="215"/>
        <end position="234"/>
    </location>
</feature>
<dbReference type="InterPro" id="IPR027059">
    <property type="entry name" value="Coatomer_dsu"/>
</dbReference>
<reference evidence="14 15" key="1">
    <citation type="journal article" date="2024" name="Nat. Commun.">
        <title>Phylogenomics reveals the evolutionary origins of lichenization in chlorophyte algae.</title>
        <authorList>
            <person name="Puginier C."/>
            <person name="Libourel C."/>
            <person name="Otte J."/>
            <person name="Skaloud P."/>
            <person name="Haon M."/>
            <person name="Grisel S."/>
            <person name="Petersen M."/>
            <person name="Berrin J.G."/>
            <person name="Delaux P.M."/>
            <person name="Dal Grande F."/>
            <person name="Keller J."/>
        </authorList>
    </citation>
    <scope>NUCLEOTIDE SEQUENCE [LARGE SCALE GENOMIC DNA]</scope>
    <source>
        <strain evidence="14 15">SAG 245.80</strain>
    </source>
</reference>
<keyword evidence="3 10" id="KW-0813">Transport</keyword>
<keyword evidence="5 10" id="KW-0931">ER-Golgi transport</keyword>
<dbReference type="Gene3D" id="2.60.40.1170">
    <property type="entry name" value="Mu homology domain, subdomain B"/>
    <property type="match status" value="2"/>
</dbReference>
<dbReference type="Proteomes" id="UP001445335">
    <property type="component" value="Unassembled WGS sequence"/>
</dbReference>
<proteinExistence type="inferred from homology"/>
<evidence type="ECO:0000256" key="11">
    <source>
        <dbReference type="RuleBase" id="RU366052"/>
    </source>
</evidence>
<dbReference type="GO" id="GO:0051645">
    <property type="term" value="P:Golgi localization"/>
    <property type="evidence" value="ECO:0007669"/>
    <property type="project" value="TreeGrafter"/>
</dbReference>
<feature type="domain" description="MHD" evidence="13">
    <location>
        <begin position="278"/>
        <end position="515"/>
    </location>
</feature>
<dbReference type="CDD" id="cd14830">
    <property type="entry name" value="Delta_COP_N"/>
    <property type="match status" value="1"/>
</dbReference>
<evidence type="ECO:0000256" key="12">
    <source>
        <dbReference type="SAM" id="MobiDB-lite"/>
    </source>
</evidence>
<keyword evidence="9 10" id="KW-0968">Cytoplasmic vesicle</keyword>
<evidence type="ECO:0000256" key="3">
    <source>
        <dbReference type="ARBA" id="ARBA00022448"/>
    </source>
</evidence>
<organism evidence="14 15">
    <name type="scientific">Elliptochloris bilobata</name>
    <dbReference type="NCBI Taxonomy" id="381761"/>
    <lineage>
        <taxon>Eukaryota</taxon>
        <taxon>Viridiplantae</taxon>
        <taxon>Chlorophyta</taxon>
        <taxon>core chlorophytes</taxon>
        <taxon>Trebouxiophyceae</taxon>
        <taxon>Trebouxiophyceae incertae sedis</taxon>
        <taxon>Elliptochloris clade</taxon>
        <taxon>Elliptochloris</taxon>
    </lineage>
</organism>
<dbReference type="SUPFAM" id="SSF49447">
    <property type="entry name" value="Second domain of Mu2 adaptin subunit (ap50) of ap2 adaptor"/>
    <property type="match status" value="1"/>
</dbReference>
<accession>A0AAW1R161</accession>
<comment type="function">
    <text evidence="10">The coatomer is a cytosolic protein complex that binds to dilysine motifs and reversibly associates with Golgi non-clathrin-coated vesicles, which further mediate biosynthetic protein transport from the ER, via the Golgi up to the trans Golgi network. Coatomer complex is required for budding from Golgi membranes, and is essential for the retrograde Golgi-to-ER transport of dilysine-tagged proteins.</text>
</comment>
<gene>
    <name evidence="14" type="ORF">WJX81_001844</name>
</gene>
<dbReference type="GO" id="GO:0030126">
    <property type="term" value="C:COPI vesicle coat"/>
    <property type="evidence" value="ECO:0007669"/>
    <property type="project" value="UniProtKB-UniRule"/>
</dbReference>
<protein>
    <recommendedName>
        <fullName evidence="10">Coatomer subunit delta</fullName>
    </recommendedName>
</protein>
<name>A0AAW1R161_9CHLO</name>
<evidence type="ECO:0000256" key="4">
    <source>
        <dbReference type="ARBA" id="ARBA00022490"/>
    </source>
</evidence>
<comment type="caution">
    <text evidence="14">The sequence shown here is derived from an EMBL/GenBank/DDBJ whole genome shotgun (WGS) entry which is preliminary data.</text>
</comment>
<evidence type="ECO:0000313" key="14">
    <source>
        <dbReference type="EMBL" id="KAK9827240.1"/>
    </source>
</evidence>
<dbReference type="GO" id="GO:0015031">
    <property type="term" value="P:protein transport"/>
    <property type="evidence" value="ECO:0007669"/>
    <property type="project" value="UniProtKB-KW"/>
</dbReference>
<evidence type="ECO:0000256" key="10">
    <source>
        <dbReference type="RuleBase" id="RU364018"/>
    </source>
</evidence>
<dbReference type="FunFam" id="3.30.450.60:FF:000003">
    <property type="entry name" value="Coatomer subunit delta"/>
    <property type="match status" value="1"/>
</dbReference>
<dbReference type="Gene3D" id="3.30.450.60">
    <property type="match status" value="1"/>
</dbReference>
<comment type="similarity">
    <text evidence="1 10">Belongs to the adaptor complexes medium subunit family. Delta-COP subfamily.</text>
</comment>
<dbReference type="SUPFAM" id="SSF64356">
    <property type="entry name" value="SNARE-like"/>
    <property type="match status" value="1"/>
</dbReference>
<keyword evidence="7 10" id="KW-0333">Golgi apparatus</keyword>
<dbReference type="Pfam" id="PF00928">
    <property type="entry name" value="Adap_comp_sub"/>
    <property type="match status" value="1"/>
</dbReference>
<dbReference type="PROSITE" id="PS51072">
    <property type="entry name" value="MHD"/>
    <property type="match status" value="1"/>
</dbReference>
<keyword evidence="15" id="KW-1185">Reference proteome</keyword>
<evidence type="ECO:0000256" key="2">
    <source>
        <dbReference type="ARBA" id="ARBA00011775"/>
    </source>
</evidence>
<evidence type="ECO:0000259" key="13">
    <source>
        <dbReference type="PROSITE" id="PS51072"/>
    </source>
</evidence>
<dbReference type="GO" id="GO:0000139">
    <property type="term" value="C:Golgi membrane"/>
    <property type="evidence" value="ECO:0007669"/>
    <property type="project" value="UniProtKB-SubCell"/>
</dbReference>
<evidence type="ECO:0000256" key="9">
    <source>
        <dbReference type="ARBA" id="ARBA00023329"/>
    </source>
</evidence>
<dbReference type="EMBL" id="JALJOU010000060">
    <property type="protein sequence ID" value="KAK9827240.1"/>
    <property type="molecule type" value="Genomic_DNA"/>
</dbReference>
<keyword evidence="8 10" id="KW-0472">Membrane</keyword>
<evidence type="ECO:0000256" key="1">
    <source>
        <dbReference type="ARBA" id="ARBA00010516"/>
    </source>
</evidence>
<dbReference type="GO" id="GO:0006888">
    <property type="term" value="P:endoplasmic reticulum to Golgi vesicle-mediated transport"/>
    <property type="evidence" value="ECO:0007669"/>
    <property type="project" value="TreeGrafter"/>
</dbReference>
<dbReference type="InterPro" id="IPR011012">
    <property type="entry name" value="Longin-like_dom_sf"/>
</dbReference>
<evidence type="ECO:0000256" key="8">
    <source>
        <dbReference type="ARBA" id="ARBA00023136"/>
    </source>
</evidence>
<comment type="subunit">
    <text evidence="2 10">Oligomeric complex that consists of at least the alpha, beta, beta', gamma, delta, epsilon and zeta subunits.</text>
</comment>
<keyword evidence="4 10" id="KW-0963">Cytoplasm</keyword>
<dbReference type="InterPro" id="IPR028565">
    <property type="entry name" value="MHD"/>
</dbReference>
<keyword evidence="6 10" id="KW-0653">Protein transport</keyword>
<evidence type="ECO:0000256" key="7">
    <source>
        <dbReference type="ARBA" id="ARBA00023034"/>
    </source>
</evidence>
<dbReference type="CDD" id="cd09254">
    <property type="entry name" value="AP_delta-COPI_MHD"/>
    <property type="match status" value="1"/>
</dbReference>
<sequence>MVVLAASVVTKTGKALVSRQFVDMSRIRIEGLLAAFPKLVGSGKQHTYVETENVRYVYQPMEGLYLLLVTNKSSNILEDLETLRLLAKVVPEYVAPLDEDAVQTAAFELLFAFDEVISLGYKEHVTVQQVKQNTEMESHEEKLHKMIIQSKINDTKDVMKRKAMEIDKSKIERARDGKGSAGNFMPAGGISSGMGSGGRGIDLDTTPTFSRPEAASFGAAKPEGARPKKGMQLGKAKKANDFLDSLRAEGEVVEVDPAPVVAGSAAAATDGIAQQMAGEPVSVVVEEKLLVSLNKDGGVENMEVQGIMSLQVMAEEDACIRVRIDTGDNAGFQFKTHPNIDKALYGEGVLGLRDPERPFPVGNPLGILKWRFETKDESRVPLTINCWPSISGGDSYVNIEYEAHVTFDLQNVVIAIPCHTAPRVNEVNGDHHYDARKGLLLWTIDLIDKTNNSGAMEFVASPASPADSFFPVEVSFQAAHTLAAVRVTAVTATADGQPVRYASKSVLLTDDYHVA</sequence>